<keyword evidence="1" id="KW-0472">Membrane</keyword>
<evidence type="ECO:0000313" key="3">
    <source>
        <dbReference type="Proteomes" id="UP000198518"/>
    </source>
</evidence>
<protein>
    <submittedName>
        <fullName evidence="2">Uncharacterized protein</fullName>
    </submittedName>
</protein>
<keyword evidence="1" id="KW-1133">Transmembrane helix</keyword>
<accession>A0A1I0QV45</accession>
<dbReference type="STRING" id="355548.SAMN04487945_3000"/>
<dbReference type="Proteomes" id="UP000198518">
    <property type="component" value="Unassembled WGS sequence"/>
</dbReference>
<gene>
    <name evidence="2" type="ORF">SAMN04487945_3000</name>
</gene>
<reference evidence="2 3" key="1">
    <citation type="submission" date="2016-10" db="EMBL/GenBank/DDBJ databases">
        <authorList>
            <person name="de Groot N.N."/>
        </authorList>
    </citation>
    <scope>NUCLEOTIDE SEQUENCE [LARGE SCALE GENOMIC DNA]</scope>
    <source>
        <strain evidence="2 3">CGMCC 1.5337</strain>
    </source>
</reference>
<dbReference type="EMBL" id="FOJA01000001">
    <property type="protein sequence ID" value="SEW31149.1"/>
    <property type="molecule type" value="Genomic_DNA"/>
</dbReference>
<keyword evidence="1" id="KW-0812">Transmembrane</keyword>
<organism evidence="2 3">
    <name type="scientific">Halobacterium jilantaiense</name>
    <dbReference type="NCBI Taxonomy" id="355548"/>
    <lineage>
        <taxon>Archaea</taxon>
        <taxon>Methanobacteriati</taxon>
        <taxon>Methanobacteriota</taxon>
        <taxon>Stenosarchaea group</taxon>
        <taxon>Halobacteria</taxon>
        <taxon>Halobacteriales</taxon>
        <taxon>Halobacteriaceae</taxon>
        <taxon>Halobacterium</taxon>
    </lineage>
</organism>
<proteinExistence type="predicted"/>
<name>A0A1I0QV45_9EURY</name>
<sequence length="320" mass="35629">MRKASNLVFSILLGTSLLLATPVTAEQTVNEPPEVGCDGQTKTGVSEFFSRVEYAITYNQSTQRVCTVAKNTGDQNQSFGYSVWVDDKPLADSGSIRLTPGDEFRGNQAITDGIDATRKNHSVMVSSHNGTFYFNFTQNIDTMDEEGVPTPHFEYLTIKREETKSGQPRVVLEVENEGNRTYVPEAEVRTLKSDSRYLSDASDGNPGGQYSVRLSEANDDIIAGTVRLYGGKFNPGIKFDRVSFVSYPNGTLETWEPEFGDIPSQREIEEREVYYENESAREQYTGPDVDPISDRASKVGAVLVVVAIIAGVWYRRRGRR</sequence>
<dbReference type="AlphaFoldDB" id="A0A1I0QV45"/>
<evidence type="ECO:0000256" key="1">
    <source>
        <dbReference type="SAM" id="Phobius"/>
    </source>
</evidence>
<evidence type="ECO:0000313" key="2">
    <source>
        <dbReference type="EMBL" id="SEW31149.1"/>
    </source>
</evidence>
<keyword evidence="3" id="KW-1185">Reference proteome</keyword>
<feature type="transmembrane region" description="Helical" evidence="1">
    <location>
        <begin position="296"/>
        <end position="314"/>
    </location>
</feature>